<gene>
    <name evidence="3" type="ORF">NESG_02144</name>
</gene>
<dbReference type="PANTHER" id="PTHR24322:SF748">
    <property type="entry name" value="FI23927P1-RELATED"/>
    <property type="match status" value="1"/>
</dbReference>
<evidence type="ECO:0000256" key="2">
    <source>
        <dbReference type="SAM" id="Phobius"/>
    </source>
</evidence>
<dbReference type="GO" id="GO:0005811">
    <property type="term" value="C:lipid droplet"/>
    <property type="evidence" value="ECO:0007669"/>
    <property type="project" value="TreeGrafter"/>
</dbReference>
<organism evidence="3 4">
    <name type="scientific">Nematocida ausubeli (strain ATCC PRA-371 / ERTm2)</name>
    <name type="common">Nematode killer fungus</name>
    <dbReference type="NCBI Taxonomy" id="1913371"/>
    <lineage>
        <taxon>Eukaryota</taxon>
        <taxon>Fungi</taxon>
        <taxon>Fungi incertae sedis</taxon>
        <taxon>Microsporidia</taxon>
        <taxon>Nematocida</taxon>
    </lineage>
</organism>
<dbReference type="GeneID" id="77677117"/>
<name>A0A086IZQ3_NEMA1</name>
<dbReference type="InterPro" id="IPR020904">
    <property type="entry name" value="Sc_DH/Rdtase_CS"/>
</dbReference>
<keyword evidence="4" id="KW-1185">Reference proteome</keyword>
<dbReference type="Pfam" id="PF00106">
    <property type="entry name" value="adh_short"/>
    <property type="match status" value="1"/>
</dbReference>
<accession>A0A086IZQ3</accession>
<dbReference type="GO" id="GO:0016616">
    <property type="term" value="F:oxidoreductase activity, acting on the CH-OH group of donors, NAD or NADP as acceptor"/>
    <property type="evidence" value="ECO:0007669"/>
    <property type="project" value="TreeGrafter"/>
</dbReference>
<keyword evidence="2" id="KW-0472">Membrane</keyword>
<keyword evidence="1" id="KW-0521">NADP</keyword>
<proteinExistence type="predicted"/>
<protein>
    <submittedName>
        <fullName evidence="3">Uncharacterized protein</fullName>
    </submittedName>
</protein>
<dbReference type="RefSeq" id="XP_052903926.1">
    <property type="nucleotide sequence ID" value="XM_053049755.1"/>
</dbReference>
<dbReference type="AlphaFoldDB" id="A0A086IZQ3"/>
<comment type="caution">
    <text evidence="3">The sequence shown here is derived from an EMBL/GenBank/DDBJ whole genome shotgun (WGS) entry which is preliminary data.</text>
</comment>
<dbReference type="EMBL" id="AKIJ01000005">
    <property type="protein sequence ID" value="KFG25371.1"/>
    <property type="molecule type" value="Genomic_DNA"/>
</dbReference>
<reference evidence="3 4" key="1">
    <citation type="journal article" date="2014" name="Genome Announc.">
        <title>Genome Sequence of the Microsporidian Species Nematocida sp1 Strain ERTm6 (ATCC PRA-372).</title>
        <authorList>
            <person name="Bakowski M.A."/>
            <person name="Priest M."/>
            <person name="Young S."/>
            <person name="Cuomo C.A."/>
            <person name="Troemel E.R."/>
        </authorList>
    </citation>
    <scope>NUCLEOTIDE SEQUENCE [LARGE SCALE GENOMIC DNA]</scope>
    <source>
        <strain evidence="3 4">ERTm6</strain>
    </source>
</reference>
<evidence type="ECO:0000256" key="1">
    <source>
        <dbReference type="ARBA" id="ARBA00022857"/>
    </source>
</evidence>
<feature type="transmembrane region" description="Helical" evidence="2">
    <location>
        <begin position="193"/>
        <end position="214"/>
    </location>
</feature>
<dbReference type="HOGENOM" id="CLU_082477_0_0_1"/>
<dbReference type="Gene3D" id="3.40.50.720">
    <property type="entry name" value="NAD(P)-binding Rossmann-like Domain"/>
    <property type="match status" value="1"/>
</dbReference>
<keyword evidence="2" id="KW-0812">Transmembrane</keyword>
<dbReference type="InterPro" id="IPR002347">
    <property type="entry name" value="SDR_fam"/>
</dbReference>
<keyword evidence="2" id="KW-1133">Transmembrane helix</keyword>
<dbReference type="SUPFAM" id="SSF51735">
    <property type="entry name" value="NAD(P)-binding Rossmann-fold domains"/>
    <property type="match status" value="1"/>
</dbReference>
<dbReference type="PANTHER" id="PTHR24322">
    <property type="entry name" value="PKSB"/>
    <property type="match status" value="1"/>
</dbReference>
<dbReference type="InterPro" id="IPR036291">
    <property type="entry name" value="NAD(P)-bd_dom_sf"/>
</dbReference>
<dbReference type="PROSITE" id="PS00061">
    <property type="entry name" value="ADH_SHORT"/>
    <property type="match status" value="1"/>
</dbReference>
<dbReference type="CDD" id="cd05233">
    <property type="entry name" value="SDR_c"/>
    <property type="match status" value="1"/>
</dbReference>
<dbReference type="Proteomes" id="UP000054524">
    <property type="component" value="Unassembled WGS sequence"/>
</dbReference>
<evidence type="ECO:0000313" key="3">
    <source>
        <dbReference type="EMBL" id="KFG25371.1"/>
    </source>
</evidence>
<sequence length="218" mass="25622">MHFCITGGSKGLGEALSKYVLLMNHELTIIDKVRPSVKCRYIYHDFVRKLHVPIVCDVLVINHATFNGFTEFLREKKESVDEYLHINLLSHIQLIMHCKYSRLVYINSVLSIAPFPHASLYCASKGFMHNFLESLRRENVNVLSVYPYKIDTEMFKEVWSPFALKRDVICKDIYKSIISNDTHLYLPGIFKYAYLYTMLPSFAQDWLVAIFYYIMVRR</sequence>
<evidence type="ECO:0000313" key="4">
    <source>
        <dbReference type="Proteomes" id="UP000054524"/>
    </source>
</evidence>